<reference evidence="3" key="1">
    <citation type="submission" date="2016-10" db="EMBL/GenBank/DDBJ databases">
        <authorList>
            <person name="Benchimol M."/>
            <person name="Almeida L.G."/>
            <person name="Vasconcelos A.T."/>
            <person name="Perreira-Neves A."/>
            <person name="Rosa I.A."/>
            <person name="Tasca T."/>
            <person name="Bogo M.R."/>
            <person name="de Souza W."/>
        </authorList>
    </citation>
    <scope>NUCLEOTIDE SEQUENCE [LARGE SCALE GENOMIC DNA]</scope>
    <source>
        <strain evidence="3">K</strain>
    </source>
</reference>
<protein>
    <submittedName>
        <fullName evidence="3">Clan CD, family C14, metacaspase-like cysteine peptidase</fullName>
    </submittedName>
</protein>
<comment type="caution">
    <text evidence="3">The sequence shown here is derived from an EMBL/GenBank/DDBJ whole genome shotgun (WGS) entry which is preliminary data.</text>
</comment>
<dbReference type="Pfam" id="PF00656">
    <property type="entry name" value="Peptidase_C14"/>
    <property type="match status" value="1"/>
</dbReference>
<evidence type="ECO:0000313" key="4">
    <source>
        <dbReference type="Proteomes" id="UP000179807"/>
    </source>
</evidence>
<dbReference type="OrthoDB" id="3223806at2759"/>
<dbReference type="VEuPathDB" id="TrichDB:TRFO_19395"/>
<dbReference type="InterPro" id="IPR050452">
    <property type="entry name" value="Metacaspase"/>
</dbReference>
<evidence type="ECO:0000259" key="2">
    <source>
        <dbReference type="Pfam" id="PF00656"/>
    </source>
</evidence>
<evidence type="ECO:0000313" key="3">
    <source>
        <dbReference type="EMBL" id="OHT11283.1"/>
    </source>
</evidence>
<feature type="domain" description="Peptidase C14 caspase" evidence="2">
    <location>
        <begin position="30"/>
        <end position="228"/>
    </location>
</feature>
<keyword evidence="4" id="KW-1185">Reference proteome</keyword>
<dbReference type="AlphaFoldDB" id="A0A1J4KJ88"/>
<dbReference type="RefSeq" id="XP_068364419.1">
    <property type="nucleotide sequence ID" value="XM_068500767.1"/>
</dbReference>
<comment type="similarity">
    <text evidence="1">Belongs to the peptidase C14B family.</text>
</comment>
<name>A0A1J4KJ88_9EUKA</name>
<dbReference type="Gene3D" id="3.40.50.12660">
    <property type="match status" value="1"/>
</dbReference>
<evidence type="ECO:0000256" key="1">
    <source>
        <dbReference type="ARBA" id="ARBA00009005"/>
    </source>
</evidence>
<dbReference type="GeneID" id="94835471"/>
<dbReference type="GO" id="GO:0004197">
    <property type="term" value="F:cysteine-type endopeptidase activity"/>
    <property type="evidence" value="ECO:0007669"/>
    <property type="project" value="InterPro"/>
</dbReference>
<dbReference type="EMBL" id="MLAK01000592">
    <property type="protein sequence ID" value="OHT11283.1"/>
    <property type="molecule type" value="Genomic_DNA"/>
</dbReference>
<gene>
    <name evidence="3" type="ORF">TRFO_19395</name>
</gene>
<dbReference type="GO" id="GO:0006508">
    <property type="term" value="P:proteolysis"/>
    <property type="evidence" value="ECO:0007669"/>
    <property type="project" value="InterPro"/>
</dbReference>
<dbReference type="SUPFAM" id="SSF52129">
    <property type="entry name" value="Caspase-like"/>
    <property type="match status" value="1"/>
</dbReference>
<dbReference type="InterPro" id="IPR029030">
    <property type="entry name" value="Caspase-like_dom_sf"/>
</dbReference>
<organism evidence="3 4">
    <name type="scientific">Tritrichomonas foetus</name>
    <dbReference type="NCBI Taxonomy" id="1144522"/>
    <lineage>
        <taxon>Eukaryota</taxon>
        <taxon>Metamonada</taxon>
        <taxon>Parabasalia</taxon>
        <taxon>Tritrichomonadida</taxon>
        <taxon>Tritrichomonadidae</taxon>
        <taxon>Tritrichomonas</taxon>
    </lineage>
</organism>
<dbReference type="InterPro" id="IPR011600">
    <property type="entry name" value="Pept_C14_caspase"/>
</dbReference>
<sequence length="251" mass="27812">MAEAKEIFTALAKDLTGKPPYTSVPPSLNKACFICCNTYQTVKYALGVGPMNDSITVAKNHKDRGYQVFFLHNPTADEFLQFLPLFLKRTKDELTIFYTGHGASVKDKNGDESDGFDEAMVFDKGHIIDDKLVQILQDNANGKTRILLLTDCCHSGSIWDIQSAEKHNIKLPGNIISVSAAKDAQTAKQTTIGNKSQGIFTYFFWKTLNANPTATPDEIANVINGNLKRFNQFLVCAETTPAMAKQPLFHK</sequence>
<accession>A0A1J4KJ88</accession>
<dbReference type="PANTHER" id="PTHR48104:SF30">
    <property type="entry name" value="METACASPASE-1"/>
    <property type="match status" value="1"/>
</dbReference>
<dbReference type="PANTHER" id="PTHR48104">
    <property type="entry name" value="METACASPASE-4"/>
    <property type="match status" value="1"/>
</dbReference>
<proteinExistence type="inferred from homology"/>
<dbReference type="Proteomes" id="UP000179807">
    <property type="component" value="Unassembled WGS sequence"/>
</dbReference>
<dbReference type="GO" id="GO:0005737">
    <property type="term" value="C:cytoplasm"/>
    <property type="evidence" value="ECO:0007669"/>
    <property type="project" value="TreeGrafter"/>
</dbReference>